<dbReference type="InterPro" id="IPR018841">
    <property type="entry name" value="DUF2442"/>
</dbReference>
<evidence type="ECO:0008006" key="3">
    <source>
        <dbReference type="Google" id="ProtNLM"/>
    </source>
</evidence>
<dbReference type="Gene3D" id="3.30.2020.40">
    <property type="entry name" value="Uncharacterised protein PF10387, DUF2442"/>
    <property type="match status" value="1"/>
</dbReference>
<dbReference type="RefSeq" id="WP_186736386.1">
    <property type="nucleotide sequence ID" value="NZ_VFIA01000005.1"/>
</dbReference>
<protein>
    <recommendedName>
        <fullName evidence="3">DUF2442 domain-containing protein</fullName>
    </recommendedName>
</protein>
<dbReference type="Proteomes" id="UP000700732">
    <property type="component" value="Unassembled WGS sequence"/>
</dbReference>
<organism evidence="1 2">
    <name type="scientific">Spirosoma utsteinense</name>
    <dbReference type="NCBI Taxonomy" id="2585773"/>
    <lineage>
        <taxon>Bacteria</taxon>
        <taxon>Pseudomonadati</taxon>
        <taxon>Bacteroidota</taxon>
        <taxon>Cytophagia</taxon>
        <taxon>Cytophagales</taxon>
        <taxon>Cytophagaceae</taxon>
        <taxon>Spirosoma</taxon>
    </lineage>
</organism>
<keyword evidence="2" id="KW-1185">Reference proteome</keyword>
<dbReference type="Pfam" id="PF10387">
    <property type="entry name" value="DUF2442"/>
    <property type="match status" value="1"/>
</dbReference>
<proteinExistence type="predicted"/>
<gene>
    <name evidence="1" type="ORF">FH603_1043</name>
</gene>
<reference evidence="1 2" key="1">
    <citation type="submission" date="2019-06" db="EMBL/GenBank/DDBJ databases">
        <title>Spirosoma utsteinense sp. nov. isolated from Antarctic ice-free soils.</title>
        <authorList>
            <person name="Tahon G."/>
        </authorList>
    </citation>
    <scope>NUCLEOTIDE SEQUENCE [LARGE SCALE GENOMIC DNA]</scope>
    <source>
        <strain evidence="1 2">LMG 31447</strain>
    </source>
</reference>
<evidence type="ECO:0000313" key="1">
    <source>
        <dbReference type="EMBL" id="MBC3790553.1"/>
    </source>
</evidence>
<evidence type="ECO:0000313" key="2">
    <source>
        <dbReference type="Proteomes" id="UP000700732"/>
    </source>
</evidence>
<sequence length="104" mass="12015">MSTIASQITPRQTTRLKKVKTIRQRPGLKDLPEFSAVRVNVDQIEFSLTDGRMVTIPLIWSERLQRATPDQRQAFIVSPLNVFWDEIDEIIGVENVLYGNKLYL</sequence>
<accession>A0ABR6W1T3</accession>
<dbReference type="EMBL" id="VFIA01000005">
    <property type="protein sequence ID" value="MBC3790553.1"/>
    <property type="molecule type" value="Genomic_DNA"/>
</dbReference>
<name>A0ABR6W1T3_9BACT</name>
<comment type="caution">
    <text evidence="1">The sequence shown here is derived from an EMBL/GenBank/DDBJ whole genome shotgun (WGS) entry which is preliminary data.</text>
</comment>